<sequence>MAQQRIFTPLKVGHANLAHRLTLAPLTRFRADDQHVHSDLAREGMDNVPGIWSGPQVAAWRKVTDAVHAKGCYIYCQLWNLGRKADPAILAREEGGPYPVLSASDVPNTPGGHKPEPLTKDGIQTIINDYVTAARNSIDAGFDGVEIHGANGYLIDQFLSPDVNHRADEYGGSVENRSRFGVEVTRAVIEAIGDSAKVGIRLSPWTDQGFPLDGPGDRIPQFTHIISQLKTLNLAYLHLVESRISGDVGNGVYDPSQSRNDPLIREWGTEQPIMLAGGFTPETAAQIAEQYAQYKVLIAFGRYYISTPDLPFRIRKGLELNPYDRKTFYLKKSPVGYTDYPFHPQYTSSIRAKA</sequence>
<feature type="domain" description="NADH:flavin oxidoreductase/NADH oxidase N-terminal" evidence="1">
    <location>
        <begin position="41"/>
        <end position="321"/>
    </location>
</feature>
<dbReference type="InterPro" id="IPR045247">
    <property type="entry name" value="Oye-like"/>
</dbReference>
<dbReference type="Pfam" id="PF00724">
    <property type="entry name" value="Oxidored_FMN"/>
    <property type="match status" value="1"/>
</dbReference>
<dbReference type="PANTHER" id="PTHR22893">
    <property type="entry name" value="NADH OXIDOREDUCTASE-RELATED"/>
    <property type="match status" value="1"/>
</dbReference>
<dbReference type="CDD" id="cd02933">
    <property type="entry name" value="OYE_like_FMN"/>
    <property type="match status" value="1"/>
</dbReference>
<comment type="caution">
    <text evidence="2">The sequence shown here is derived from an EMBL/GenBank/DDBJ whole genome shotgun (WGS) entry which is preliminary data.</text>
</comment>
<dbReference type="OrthoDB" id="276546at2759"/>
<organism evidence="2 3">
    <name type="scientific">Cyphellophora attinorum</name>
    <dbReference type="NCBI Taxonomy" id="1664694"/>
    <lineage>
        <taxon>Eukaryota</taxon>
        <taxon>Fungi</taxon>
        <taxon>Dikarya</taxon>
        <taxon>Ascomycota</taxon>
        <taxon>Pezizomycotina</taxon>
        <taxon>Eurotiomycetes</taxon>
        <taxon>Chaetothyriomycetidae</taxon>
        <taxon>Chaetothyriales</taxon>
        <taxon>Cyphellophoraceae</taxon>
        <taxon>Cyphellophora</taxon>
    </lineage>
</organism>
<dbReference type="RefSeq" id="XP_018002605.1">
    <property type="nucleotide sequence ID" value="XM_018141883.1"/>
</dbReference>
<evidence type="ECO:0000259" key="1">
    <source>
        <dbReference type="Pfam" id="PF00724"/>
    </source>
</evidence>
<dbReference type="InterPro" id="IPR013785">
    <property type="entry name" value="Aldolase_TIM"/>
</dbReference>
<accession>A0A0N1H7R3</accession>
<dbReference type="GO" id="GO:0010181">
    <property type="term" value="F:FMN binding"/>
    <property type="evidence" value="ECO:0007669"/>
    <property type="project" value="InterPro"/>
</dbReference>
<dbReference type="Gene3D" id="3.20.20.70">
    <property type="entry name" value="Aldolase class I"/>
    <property type="match status" value="1"/>
</dbReference>
<dbReference type="PANTHER" id="PTHR22893:SF91">
    <property type="entry name" value="NADPH DEHYDROGENASE 2-RELATED"/>
    <property type="match status" value="1"/>
</dbReference>
<evidence type="ECO:0000313" key="2">
    <source>
        <dbReference type="EMBL" id="KPI42642.1"/>
    </source>
</evidence>
<dbReference type="EMBL" id="LFJN01000006">
    <property type="protein sequence ID" value="KPI42642.1"/>
    <property type="molecule type" value="Genomic_DNA"/>
</dbReference>
<reference evidence="2 3" key="1">
    <citation type="submission" date="2015-06" db="EMBL/GenBank/DDBJ databases">
        <title>Draft genome of the ant-associated black yeast Phialophora attae CBS 131958.</title>
        <authorList>
            <person name="Moreno L.F."/>
            <person name="Stielow B.J."/>
            <person name="de Hoog S."/>
            <person name="Vicente V.A."/>
            <person name="Weiss V.A."/>
            <person name="de Vries M."/>
            <person name="Cruz L.M."/>
            <person name="Souza E.M."/>
        </authorList>
    </citation>
    <scope>NUCLEOTIDE SEQUENCE [LARGE SCALE GENOMIC DNA]</scope>
    <source>
        <strain evidence="2 3">CBS 131958</strain>
    </source>
</reference>
<dbReference type="STRING" id="1664694.A0A0N1H7R3"/>
<dbReference type="VEuPathDB" id="FungiDB:AB675_1953"/>
<dbReference type="InterPro" id="IPR001155">
    <property type="entry name" value="OxRdtase_FMN_N"/>
</dbReference>
<dbReference type="GO" id="GO:0003959">
    <property type="term" value="F:NADPH dehydrogenase activity"/>
    <property type="evidence" value="ECO:0007669"/>
    <property type="project" value="TreeGrafter"/>
</dbReference>
<keyword evidence="3" id="KW-1185">Reference proteome</keyword>
<dbReference type="GeneID" id="28733763"/>
<protein>
    <submittedName>
        <fullName evidence="2">Chanoclavine-I aldehyde</fullName>
    </submittedName>
</protein>
<dbReference type="Proteomes" id="UP000038010">
    <property type="component" value="Unassembled WGS sequence"/>
</dbReference>
<dbReference type="SUPFAM" id="SSF51395">
    <property type="entry name" value="FMN-linked oxidoreductases"/>
    <property type="match status" value="1"/>
</dbReference>
<gene>
    <name evidence="2" type="ORF">AB675_1953</name>
</gene>
<dbReference type="AlphaFoldDB" id="A0A0N1H7R3"/>
<name>A0A0N1H7R3_9EURO</name>
<proteinExistence type="predicted"/>
<evidence type="ECO:0000313" key="3">
    <source>
        <dbReference type="Proteomes" id="UP000038010"/>
    </source>
</evidence>